<evidence type="ECO:0008006" key="2">
    <source>
        <dbReference type="Google" id="ProtNLM"/>
    </source>
</evidence>
<sequence>KTETLAPKLSTEDLDNLVSILPKLSEKEQLLLLKELGDFEELLSKEKAEKDFLEFVEKMWPEFILGRHHIKMAKAFEKVANGECKRLIINMPPRHTKSEFASYLLPAWFLGKFPHKKVIQTSHTAELSVGFGRKVRNLVEKEEYIDIFPDTSLQVDSKAAGRWNTSKGGDYFAIGVGGAVTGKGADLLIIDDPHSEQEATLAEHNPEIYDKVHDWYTSGPRQRLQPGGAIVIVMTRWSKRDLTGQVVKAAMQRDGEEWEIIEFPAILPSGNALWPEFWSLDELST</sequence>
<organism evidence="1">
    <name type="scientific">marine metagenome</name>
    <dbReference type="NCBI Taxonomy" id="408172"/>
    <lineage>
        <taxon>unclassified sequences</taxon>
        <taxon>metagenomes</taxon>
        <taxon>ecological metagenomes</taxon>
    </lineage>
</organism>
<feature type="non-terminal residue" evidence="1">
    <location>
        <position position="285"/>
    </location>
</feature>
<gene>
    <name evidence="1" type="ORF">METZ01_LOCUS398407</name>
</gene>
<evidence type="ECO:0000313" key="1">
    <source>
        <dbReference type="EMBL" id="SVD45553.1"/>
    </source>
</evidence>
<accession>A0A382VGE6</accession>
<dbReference type="EMBL" id="UINC01151762">
    <property type="protein sequence ID" value="SVD45553.1"/>
    <property type="molecule type" value="Genomic_DNA"/>
</dbReference>
<dbReference type="Gene3D" id="3.40.50.300">
    <property type="entry name" value="P-loop containing nucleotide triphosphate hydrolases"/>
    <property type="match status" value="1"/>
</dbReference>
<name>A0A382VGE6_9ZZZZ</name>
<dbReference type="InterPro" id="IPR027417">
    <property type="entry name" value="P-loop_NTPase"/>
</dbReference>
<proteinExistence type="predicted"/>
<protein>
    <recommendedName>
        <fullName evidence="2">Terminase large subunit gp17-like C-terminal domain-containing protein</fullName>
    </recommendedName>
</protein>
<dbReference type="AlphaFoldDB" id="A0A382VGE6"/>
<feature type="non-terminal residue" evidence="1">
    <location>
        <position position="1"/>
    </location>
</feature>
<reference evidence="1" key="1">
    <citation type="submission" date="2018-05" db="EMBL/GenBank/DDBJ databases">
        <authorList>
            <person name="Lanie J.A."/>
            <person name="Ng W.-L."/>
            <person name="Kazmierczak K.M."/>
            <person name="Andrzejewski T.M."/>
            <person name="Davidsen T.M."/>
            <person name="Wayne K.J."/>
            <person name="Tettelin H."/>
            <person name="Glass J.I."/>
            <person name="Rusch D."/>
            <person name="Podicherti R."/>
            <person name="Tsui H.-C.T."/>
            <person name="Winkler M.E."/>
        </authorList>
    </citation>
    <scope>NUCLEOTIDE SEQUENCE</scope>
</reference>